<keyword evidence="1" id="KW-0677">Repeat</keyword>
<dbReference type="Proteomes" id="UP000297299">
    <property type="component" value="Unassembled WGS sequence"/>
</dbReference>
<dbReference type="Gene3D" id="1.25.40.20">
    <property type="entry name" value="Ankyrin repeat-containing domain"/>
    <property type="match status" value="4"/>
</dbReference>
<dbReference type="SMART" id="SM00248">
    <property type="entry name" value="ANK"/>
    <property type="match status" value="15"/>
</dbReference>
<evidence type="ECO:0000256" key="2">
    <source>
        <dbReference type="SAM" id="MobiDB-lite"/>
    </source>
</evidence>
<protein>
    <recommendedName>
        <fullName evidence="3">Nephrocystin 3-like N-terminal domain-containing protein</fullName>
    </recommendedName>
</protein>
<dbReference type="Pfam" id="PF24883">
    <property type="entry name" value="NPHP3_N"/>
    <property type="match status" value="1"/>
</dbReference>
<dbReference type="InterPro" id="IPR056884">
    <property type="entry name" value="NPHP3-like_N"/>
</dbReference>
<sequence length="1632" mass="181641">MGSKSDHSGHSWQNLKSRFKRFERHQKKEKTKHESDRPKLPDDSATSGDPWTDAFKELSPQLQEKFRARGMVDNRTLSMRDKVEEFKQEAGRLQELSNERDWKFSMKGQEILVRDLTTRVVGWAIKIGDIAMPLAPTSPAAAVWGCSTIFLKGIQNFDAEKRALLSIAEKVAQAMFLGQLYSNIYTQERTGDSDVIANLRKATVDVYVCVLTLLAKSFDLSSNTVTQFCRSMFEDHKPSGILSDLATQKSALDKAAGLCEVTAKALQDKDFRNLLQATELFQRQYFQTINENDQRNIRDWVSKVPYASHRRNIEERRKKDTGDWLIQHEEFLDWILSPSSKVLWLQGSQAGTGKTFLTANVVTYLENRIASTGGGLAYFFCNRDEDDRRSSSPILRSLVRQLATTSSMDKSIRGSLHRLWKKSMKDNLDFGRSDCQSQLSESFDTYSTTFVVLDALDEVNKEDLRIILEDIRNTTLKTENIVKLFVASRPEIDIPYNPWPTVTIQARDNFEDIKKYVEGEVEKFIDDFHYDRPVEGSAVMIMKTQIIGDILGKCDNMFLWAALHVKRILLDCRTVDGIKDALENLPMGLDKTYDRFFKGIKQSPIPEQELVEHTLKWVYAAPGLLQTDEILSAIRVRVKDGNLTFINSVNKETLLLMCSSLLIVDSEDQWRFCHLSVREYLNGYMIEPTGKWSDPSSFCAEICFRTLLLSFNPQDTVFAQADPTEEENHDRLKNPFHPANPFSRHCQLYWIFYAKTKVAKSSHIPLLKRFLGSPNEASPFYLRWFDYAVKFSSKKYERFSTPFVSDYETTFNRWLYRDGDLPKAPIFLVAYFALYKPLREWCESSDISPLQSTKNGDYLLTVALKSSCVPLCSALIEKGRCLDEELQLCLSQALVAAADQGNKEMAEYLIGEGADARLLPEPKGTLSYYGPVDAAARRGDLNLVTYFMEKANAVIGDALFWAAEPESKEAGLGIIKYLIEYHKADPNLPPKRHRYQSAFVVAAVFCRHDIIKYYLEETNVDLNAEYRSGSYASPLCAMMRRGLLEDVKYLVKGGNLEVNRPHEFVGDGSALAEAVSLGKLEIVKYLVEEAGADPDLELKVGLYGNALTTAIASREHRGTEIIKYLLPLTQVNLPLSCGVYGSALAAAFELKHPASKVDMNIVRLLIKAGADVNLQHQTGNYGSPFVAAAFFVEDLDIINYLVDECKAKIDALHSTGDYGSALVAAANGGNLGVVRYLVESGVDPDCELQSGAYGSALAAAADGRWSDSAVLEYLVNLGLNTNRELQVGIYGSALVSAATATHRLYRVKCLVEKGKANVDLCLRSGSFGNSLTAAAAKRNFEGVKYLVAKGGANVNLPLGYGSLGSALHAAIISPFDFPIDQSIIEFWLESSPEIDLARHRHILGDDVTRVVLSATFANAYWREGALRIVKFLVNTGANVDLELQVGTYGNALAAAVVIGSLDQVKYLVREGGANANSQLNTGSFGSALVISIIAHSKLRNLHADAILDSIQKIIRSQLYRMDYSNRPPRRTTAGLARSLVDSTMSSLVEIMIFLLESGSDANLQLTAGPFGSALAAAAATGSFWHVKFLVENAQADVSLQLNHGSYANAYEAAVAHEHHEIAKYLASNAGGH</sequence>
<dbReference type="InterPro" id="IPR027417">
    <property type="entry name" value="P-loop_NTPase"/>
</dbReference>
<evidence type="ECO:0000256" key="1">
    <source>
        <dbReference type="ARBA" id="ARBA00022737"/>
    </source>
</evidence>
<evidence type="ECO:0000259" key="3">
    <source>
        <dbReference type="Pfam" id="PF24883"/>
    </source>
</evidence>
<comment type="caution">
    <text evidence="4">The sequence shown here is derived from an EMBL/GenBank/DDBJ whole genome shotgun (WGS) entry which is preliminary data.</text>
</comment>
<feature type="compositionally biased region" description="Basic residues" evidence="2">
    <location>
        <begin position="17"/>
        <end position="30"/>
    </location>
</feature>
<gene>
    <name evidence="4" type="ORF">BOTCAL_0272g00020</name>
</gene>
<dbReference type="Pfam" id="PF12796">
    <property type="entry name" value="Ank_2"/>
    <property type="match status" value="2"/>
</dbReference>
<proteinExistence type="predicted"/>
<dbReference type="PANTHER" id="PTHR10039:SF16">
    <property type="entry name" value="GPI INOSITOL-DEACYLASE"/>
    <property type="match status" value="1"/>
</dbReference>
<dbReference type="SUPFAM" id="SSF52540">
    <property type="entry name" value="P-loop containing nucleoside triphosphate hydrolases"/>
    <property type="match status" value="1"/>
</dbReference>
<dbReference type="InterPro" id="IPR036770">
    <property type="entry name" value="Ankyrin_rpt-contain_sf"/>
</dbReference>
<feature type="region of interest" description="Disordered" evidence="2">
    <location>
        <begin position="1"/>
        <end position="53"/>
    </location>
</feature>
<evidence type="ECO:0000313" key="4">
    <source>
        <dbReference type="EMBL" id="TEY50790.1"/>
    </source>
</evidence>
<reference evidence="4 5" key="1">
    <citation type="submission" date="2017-11" db="EMBL/GenBank/DDBJ databases">
        <title>Comparative genomics of Botrytis spp.</title>
        <authorList>
            <person name="Valero-Jimenez C.A."/>
            <person name="Tapia P."/>
            <person name="Veloso J."/>
            <person name="Silva-Moreno E."/>
            <person name="Staats M."/>
            <person name="Valdes J.H."/>
            <person name="Van Kan J.A.L."/>
        </authorList>
    </citation>
    <scope>NUCLEOTIDE SEQUENCE [LARGE SCALE GENOMIC DNA]</scope>
    <source>
        <strain evidence="4 5">MUCL2830</strain>
    </source>
</reference>
<dbReference type="InterPro" id="IPR002110">
    <property type="entry name" value="Ankyrin_rpt"/>
</dbReference>
<keyword evidence="5" id="KW-1185">Reference proteome</keyword>
<dbReference type="STRING" id="38488.A0A4Y8CWA2"/>
<dbReference type="PANTHER" id="PTHR10039">
    <property type="entry name" value="AMELOGENIN"/>
    <property type="match status" value="1"/>
</dbReference>
<feature type="domain" description="Nephrocystin 3-like N-terminal" evidence="3">
    <location>
        <begin position="320"/>
        <end position="489"/>
    </location>
</feature>
<accession>A0A4Y8CWA2</accession>
<name>A0A4Y8CWA2_9HELO</name>
<dbReference type="EMBL" id="PHWZ01000271">
    <property type="protein sequence ID" value="TEY50790.1"/>
    <property type="molecule type" value="Genomic_DNA"/>
</dbReference>
<dbReference type="OrthoDB" id="7464126at2759"/>
<dbReference type="Gene3D" id="3.40.50.300">
    <property type="entry name" value="P-loop containing nucleotide triphosphate hydrolases"/>
    <property type="match status" value="1"/>
</dbReference>
<evidence type="ECO:0000313" key="5">
    <source>
        <dbReference type="Proteomes" id="UP000297299"/>
    </source>
</evidence>
<feature type="compositionally biased region" description="Basic and acidic residues" evidence="2">
    <location>
        <begin position="31"/>
        <end position="42"/>
    </location>
</feature>
<dbReference type="SUPFAM" id="SSF48403">
    <property type="entry name" value="Ankyrin repeat"/>
    <property type="match status" value="3"/>
</dbReference>
<organism evidence="4 5">
    <name type="scientific">Botryotinia calthae</name>
    <dbReference type="NCBI Taxonomy" id="38488"/>
    <lineage>
        <taxon>Eukaryota</taxon>
        <taxon>Fungi</taxon>
        <taxon>Dikarya</taxon>
        <taxon>Ascomycota</taxon>
        <taxon>Pezizomycotina</taxon>
        <taxon>Leotiomycetes</taxon>
        <taxon>Helotiales</taxon>
        <taxon>Sclerotiniaceae</taxon>
        <taxon>Botryotinia</taxon>
    </lineage>
</organism>